<evidence type="ECO:0000256" key="9">
    <source>
        <dbReference type="ARBA" id="ARBA00023136"/>
    </source>
</evidence>
<dbReference type="OrthoDB" id="422086at2759"/>
<keyword evidence="8" id="KW-0443">Lipid metabolism</keyword>
<dbReference type="GO" id="GO:0032259">
    <property type="term" value="P:methylation"/>
    <property type="evidence" value="ECO:0007669"/>
    <property type="project" value="UniProtKB-KW"/>
</dbReference>
<evidence type="ECO:0000256" key="14">
    <source>
        <dbReference type="SAM" id="SignalP"/>
    </source>
</evidence>
<feature type="transmembrane region" description="Helical" evidence="13">
    <location>
        <begin position="164"/>
        <end position="184"/>
    </location>
</feature>
<dbReference type="Proteomes" id="UP000027265">
    <property type="component" value="Unassembled WGS sequence"/>
</dbReference>
<dbReference type="Gene3D" id="1.20.120.1630">
    <property type="match status" value="1"/>
</dbReference>
<evidence type="ECO:0000256" key="7">
    <source>
        <dbReference type="ARBA" id="ARBA00022989"/>
    </source>
</evidence>
<evidence type="ECO:0000256" key="11">
    <source>
        <dbReference type="ARBA" id="ARBA00023264"/>
    </source>
</evidence>
<dbReference type="Pfam" id="PF04191">
    <property type="entry name" value="PEMT"/>
    <property type="match status" value="1"/>
</dbReference>
<evidence type="ECO:0000256" key="10">
    <source>
        <dbReference type="ARBA" id="ARBA00023209"/>
    </source>
</evidence>
<dbReference type="PANTHER" id="PTHR43847:SF1">
    <property type="entry name" value="BLL3993 PROTEIN"/>
    <property type="match status" value="1"/>
</dbReference>
<evidence type="ECO:0000256" key="13">
    <source>
        <dbReference type="SAM" id="Phobius"/>
    </source>
</evidence>
<keyword evidence="7 13" id="KW-1133">Transmembrane helix</keyword>
<organism evidence="15 16">
    <name type="scientific">Jaapia argillacea MUCL 33604</name>
    <dbReference type="NCBI Taxonomy" id="933084"/>
    <lineage>
        <taxon>Eukaryota</taxon>
        <taxon>Fungi</taxon>
        <taxon>Dikarya</taxon>
        <taxon>Basidiomycota</taxon>
        <taxon>Agaricomycotina</taxon>
        <taxon>Agaricomycetes</taxon>
        <taxon>Agaricomycetidae</taxon>
        <taxon>Jaapiales</taxon>
        <taxon>Jaapiaceae</taxon>
        <taxon>Jaapia</taxon>
    </lineage>
</organism>
<keyword evidence="5 13" id="KW-0812">Transmembrane</keyword>
<evidence type="ECO:0008006" key="17">
    <source>
        <dbReference type="Google" id="ProtNLM"/>
    </source>
</evidence>
<keyword evidence="4" id="KW-0949">S-adenosyl-L-methionine</keyword>
<keyword evidence="14" id="KW-0732">Signal</keyword>
<sequence>MAHPPLLKIPLLLILAASHHLSFTPPKELPNNRNLPSPPIADNEPTSDKRSRPPWIMNPALFFFKTVIWAAALGEATVLISQRYPSLPFTHQIMRLLVQSQDSSPQLTVPLDFLLGFMLGVAGASIRYSCYRALGHFFTFNLKVQNKQRLITWGPYSVVRHPSYTGALLCGGGVFLCLFSRGSWVRECGILENQAARLVLSAYVLSVSIVYIMLLCRAPGEDEMMRKEFGKEWDEWARRVPYRLIPGLF</sequence>
<dbReference type="InterPro" id="IPR052527">
    <property type="entry name" value="Metal_cation-efflux_comp"/>
</dbReference>
<evidence type="ECO:0000313" key="16">
    <source>
        <dbReference type="Proteomes" id="UP000027265"/>
    </source>
</evidence>
<feature type="transmembrane region" description="Helical" evidence="13">
    <location>
        <begin position="196"/>
        <end position="216"/>
    </location>
</feature>
<feature type="region of interest" description="Disordered" evidence="12">
    <location>
        <begin position="26"/>
        <end position="52"/>
    </location>
</feature>
<gene>
    <name evidence="15" type="ORF">JAAARDRAFT_41298</name>
</gene>
<dbReference type="AlphaFoldDB" id="A0A067PBL9"/>
<dbReference type="UniPathway" id="UPA00753"/>
<evidence type="ECO:0000256" key="2">
    <source>
        <dbReference type="ARBA" id="ARBA00022516"/>
    </source>
</evidence>
<evidence type="ECO:0000256" key="1">
    <source>
        <dbReference type="ARBA" id="ARBA00004127"/>
    </source>
</evidence>
<dbReference type="InParanoid" id="A0A067PBL9"/>
<evidence type="ECO:0000256" key="4">
    <source>
        <dbReference type="ARBA" id="ARBA00022691"/>
    </source>
</evidence>
<dbReference type="GO" id="GO:0012505">
    <property type="term" value="C:endomembrane system"/>
    <property type="evidence" value="ECO:0007669"/>
    <property type="project" value="UniProtKB-SubCell"/>
</dbReference>
<keyword evidence="16" id="KW-1185">Reference proteome</keyword>
<evidence type="ECO:0000313" key="15">
    <source>
        <dbReference type="EMBL" id="KDQ51235.1"/>
    </source>
</evidence>
<feature type="signal peptide" evidence="14">
    <location>
        <begin position="1"/>
        <end position="22"/>
    </location>
</feature>
<keyword evidence="2" id="KW-0444">Lipid biosynthesis</keyword>
<keyword evidence="3" id="KW-0808">Transferase</keyword>
<dbReference type="InterPro" id="IPR007318">
    <property type="entry name" value="Phopholipid_MeTrfase"/>
</dbReference>
<evidence type="ECO:0000256" key="3">
    <source>
        <dbReference type="ARBA" id="ARBA00022603"/>
    </source>
</evidence>
<feature type="chain" id="PRO_5001647380" description="Protein-S-isoprenylcysteine O-methyltransferase" evidence="14">
    <location>
        <begin position="23"/>
        <end position="249"/>
    </location>
</feature>
<evidence type="ECO:0000256" key="5">
    <source>
        <dbReference type="ARBA" id="ARBA00022692"/>
    </source>
</evidence>
<dbReference type="GO" id="GO:0008168">
    <property type="term" value="F:methyltransferase activity"/>
    <property type="evidence" value="ECO:0007669"/>
    <property type="project" value="UniProtKB-KW"/>
</dbReference>
<dbReference type="EMBL" id="KL197750">
    <property type="protein sequence ID" value="KDQ51235.1"/>
    <property type="molecule type" value="Genomic_DNA"/>
</dbReference>
<keyword evidence="9 13" id="KW-0472">Membrane</keyword>
<comment type="subcellular location">
    <subcellularLocation>
        <location evidence="1">Endomembrane system</location>
        <topology evidence="1">Multi-pass membrane protein</topology>
    </subcellularLocation>
</comment>
<protein>
    <recommendedName>
        <fullName evidence="17">Protein-S-isoprenylcysteine O-methyltransferase</fullName>
    </recommendedName>
</protein>
<name>A0A067PBL9_9AGAM</name>
<evidence type="ECO:0000256" key="12">
    <source>
        <dbReference type="SAM" id="MobiDB-lite"/>
    </source>
</evidence>
<dbReference type="GO" id="GO:0006656">
    <property type="term" value="P:phosphatidylcholine biosynthetic process"/>
    <property type="evidence" value="ECO:0007669"/>
    <property type="project" value="UniProtKB-UniPathway"/>
</dbReference>
<accession>A0A067PBL9</accession>
<keyword evidence="11" id="KW-1208">Phospholipid metabolism</keyword>
<evidence type="ECO:0000256" key="8">
    <source>
        <dbReference type="ARBA" id="ARBA00023098"/>
    </source>
</evidence>
<proteinExistence type="predicted"/>
<evidence type="ECO:0000256" key="6">
    <source>
        <dbReference type="ARBA" id="ARBA00022824"/>
    </source>
</evidence>
<reference evidence="16" key="1">
    <citation type="journal article" date="2014" name="Proc. Natl. Acad. Sci. U.S.A.">
        <title>Extensive sampling of basidiomycete genomes demonstrates inadequacy of the white-rot/brown-rot paradigm for wood decay fungi.</title>
        <authorList>
            <person name="Riley R."/>
            <person name="Salamov A.A."/>
            <person name="Brown D.W."/>
            <person name="Nagy L.G."/>
            <person name="Floudas D."/>
            <person name="Held B.W."/>
            <person name="Levasseur A."/>
            <person name="Lombard V."/>
            <person name="Morin E."/>
            <person name="Otillar R."/>
            <person name="Lindquist E.A."/>
            <person name="Sun H."/>
            <person name="LaButti K.M."/>
            <person name="Schmutz J."/>
            <person name="Jabbour D."/>
            <person name="Luo H."/>
            <person name="Baker S.E."/>
            <person name="Pisabarro A.G."/>
            <person name="Walton J.D."/>
            <person name="Blanchette R.A."/>
            <person name="Henrissat B."/>
            <person name="Martin F."/>
            <person name="Cullen D."/>
            <person name="Hibbett D.S."/>
            <person name="Grigoriev I.V."/>
        </authorList>
    </citation>
    <scope>NUCLEOTIDE SEQUENCE [LARGE SCALE GENOMIC DNA]</scope>
    <source>
        <strain evidence="16">MUCL 33604</strain>
    </source>
</reference>
<dbReference type="STRING" id="933084.A0A067PBL9"/>
<keyword evidence="6" id="KW-0256">Endoplasmic reticulum</keyword>
<dbReference type="HOGENOM" id="CLU_065200_6_0_1"/>
<keyword evidence="3" id="KW-0489">Methyltransferase</keyword>
<dbReference type="PANTHER" id="PTHR43847">
    <property type="entry name" value="BLL3993 PROTEIN"/>
    <property type="match status" value="1"/>
</dbReference>
<keyword evidence="10" id="KW-0594">Phospholipid biosynthesis</keyword>